<dbReference type="OrthoDB" id="8561208at2"/>
<dbReference type="InterPro" id="IPR013766">
    <property type="entry name" value="Thioredoxin_domain"/>
</dbReference>
<dbReference type="SUPFAM" id="SSF52833">
    <property type="entry name" value="Thioredoxin-like"/>
    <property type="match status" value="1"/>
</dbReference>
<keyword evidence="5" id="KW-1185">Reference proteome</keyword>
<evidence type="ECO:0000256" key="2">
    <source>
        <dbReference type="SAM" id="SignalP"/>
    </source>
</evidence>
<evidence type="ECO:0000313" key="5">
    <source>
        <dbReference type="Proteomes" id="UP000321548"/>
    </source>
</evidence>
<evidence type="ECO:0000256" key="1">
    <source>
        <dbReference type="SAM" id="MobiDB-lite"/>
    </source>
</evidence>
<evidence type="ECO:0000259" key="3">
    <source>
        <dbReference type="PROSITE" id="PS51352"/>
    </source>
</evidence>
<dbReference type="Gene3D" id="3.40.30.10">
    <property type="entry name" value="Glutaredoxin"/>
    <property type="match status" value="1"/>
</dbReference>
<reference evidence="4 5" key="1">
    <citation type="submission" date="2019-06" db="EMBL/GenBank/DDBJ databases">
        <title>Quisquiliibacterium sp. nov., isolated from a maize field.</title>
        <authorList>
            <person name="Lin S.-Y."/>
            <person name="Tsai C.-F."/>
            <person name="Young C.-C."/>
        </authorList>
    </citation>
    <scope>NUCLEOTIDE SEQUENCE [LARGE SCALE GENOMIC DNA]</scope>
    <source>
        <strain evidence="4 5">CC-CFT501</strain>
    </source>
</reference>
<dbReference type="Pfam" id="PF13098">
    <property type="entry name" value="Thioredoxin_2"/>
    <property type="match status" value="1"/>
</dbReference>
<accession>A0A5C8NPX1</accession>
<dbReference type="InterPro" id="IPR012336">
    <property type="entry name" value="Thioredoxin-like_fold"/>
</dbReference>
<gene>
    <name evidence="4" type="ORF">FHP08_16190</name>
</gene>
<name>A0A5C8NPX1_9BURK</name>
<feature type="domain" description="Thioredoxin" evidence="3">
    <location>
        <begin position="48"/>
        <end position="186"/>
    </location>
</feature>
<feature type="chain" id="PRO_5023102266" description="Thioredoxin domain-containing protein" evidence="2">
    <location>
        <begin position="32"/>
        <end position="196"/>
    </location>
</feature>
<dbReference type="EMBL" id="VDUY01000007">
    <property type="protein sequence ID" value="TXL63834.1"/>
    <property type="molecule type" value="Genomic_DNA"/>
</dbReference>
<protein>
    <recommendedName>
        <fullName evidence="3">Thioredoxin domain-containing protein</fullName>
    </recommendedName>
</protein>
<dbReference type="RefSeq" id="WP_147705528.1">
    <property type="nucleotide sequence ID" value="NZ_VDUY01000007.1"/>
</dbReference>
<dbReference type="InterPro" id="IPR036249">
    <property type="entry name" value="Thioredoxin-like_sf"/>
</dbReference>
<dbReference type="Proteomes" id="UP000321548">
    <property type="component" value="Unassembled WGS sequence"/>
</dbReference>
<sequence>MSHHDFPWRSSPCASAYPIAGALAIALLAPAAGVASGAAPGGRDATRPTVGAPAASTPAGLWANTKVALPRPASWKAVLAESRATGRPIVLMFSSVGCAWCERVRRDHLRYLARDQQKLGLIVVELDLLDRKPFADGETPAGIAKAMGVRVAPTVAFLGPEGELAERLLGYQSADFYGAYLDDRIAEAAAKLKQQP</sequence>
<dbReference type="PROSITE" id="PS51352">
    <property type="entry name" value="THIOREDOXIN_2"/>
    <property type="match status" value="1"/>
</dbReference>
<dbReference type="AlphaFoldDB" id="A0A5C8NPX1"/>
<comment type="caution">
    <text evidence="4">The sequence shown here is derived from an EMBL/GenBank/DDBJ whole genome shotgun (WGS) entry which is preliminary data.</text>
</comment>
<keyword evidence="2" id="KW-0732">Signal</keyword>
<evidence type="ECO:0000313" key="4">
    <source>
        <dbReference type="EMBL" id="TXL63834.1"/>
    </source>
</evidence>
<feature type="signal peptide" evidence="2">
    <location>
        <begin position="1"/>
        <end position="31"/>
    </location>
</feature>
<organism evidence="4 5">
    <name type="scientific">Zeimonas arvi</name>
    <dbReference type="NCBI Taxonomy" id="2498847"/>
    <lineage>
        <taxon>Bacteria</taxon>
        <taxon>Pseudomonadati</taxon>
        <taxon>Pseudomonadota</taxon>
        <taxon>Betaproteobacteria</taxon>
        <taxon>Burkholderiales</taxon>
        <taxon>Burkholderiaceae</taxon>
        <taxon>Zeimonas</taxon>
    </lineage>
</organism>
<proteinExistence type="predicted"/>
<feature type="region of interest" description="Disordered" evidence="1">
    <location>
        <begin position="38"/>
        <end position="57"/>
    </location>
</feature>